<dbReference type="NCBIfam" id="TIGR00305">
    <property type="entry name" value="putative toxin-antitoxin system toxin component, PIN family"/>
    <property type="match status" value="1"/>
</dbReference>
<evidence type="ECO:0000259" key="1">
    <source>
        <dbReference type="Pfam" id="PF13470"/>
    </source>
</evidence>
<dbReference type="Proteomes" id="UP000543836">
    <property type="component" value="Unassembled WGS sequence"/>
</dbReference>
<dbReference type="AlphaFoldDB" id="A0A7W6ZX93"/>
<dbReference type="RefSeq" id="WP_028753098.1">
    <property type="nucleotide sequence ID" value="NZ_JACIIG010000010.1"/>
</dbReference>
<proteinExistence type="predicted"/>
<evidence type="ECO:0000313" key="2">
    <source>
        <dbReference type="EMBL" id="MBB4569890.1"/>
    </source>
</evidence>
<feature type="domain" description="PIN" evidence="1">
    <location>
        <begin position="2"/>
        <end position="114"/>
    </location>
</feature>
<protein>
    <submittedName>
        <fullName evidence="2">Putative PIN family toxin of toxin-antitoxin system</fullName>
    </submittedName>
</protein>
<sequence length="140" mass="15670">MRAIIDTNVFVSACIGAGPASSVVEACIEGRVQPVIGAKLFLEYEDVLARGALFANARLSEPERQLLFNVFVSKCEWCPIYFLWRPNLRDEGDNHIVELAIAGNADYVVTSNVKDFRNPNLRFDNVIVVTPEHFEQELGK</sequence>
<dbReference type="InterPro" id="IPR029060">
    <property type="entry name" value="PIN-like_dom_sf"/>
</dbReference>
<reference evidence="2 3" key="1">
    <citation type="submission" date="2020-08" db="EMBL/GenBank/DDBJ databases">
        <title>Genomic Encyclopedia of Type Strains, Phase IV (KMG-V): Genome sequencing to study the core and pangenomes of soil and plant-associated prokaryotes.</title>
        <authorList>
            <person name="Whitman W."/>
        </authorList>
    </citation>
    <scope>NUCLEOTIDE SEQUENCE [LARGE SCALE GENOMIC DNA]</scope>
    <source>
        <strain evidence="2 3">SEMIA 492</strain>
    </source>
</reference>
<evidence type="ECO:0000313" key="3">
    <source>
        <dbReference type="Proteomes" id="UP000543836"/>
    </source>
</evidence>
<dbReference type="PANTHER" id="PTHR34610">
    <property type="entry name" value="SSL7007 PROTEIN"/>
    <property type="match status" value="1"/>
</dbReference>
<dbReference type="SUPFAM" id="SSF88723">
    <property type="entry name" value="PIN domain-like"/>
    <property type="match status" value="1"/>
</dbReference>
<dbReference type="OrthoDB" id="5243920at2"/>
<organism evidence="2 3">
    <name type="scientific">Rhizobium leucaenae</name>
    <dbReference type="NCBI Taxonomy" id="29450"/>
    <lineage>
        <taxon>Bacteria</taxon>
        <taxon>Pseudomonadati</taxon>
        <taxon>Pseudomonadota</taxon>
        <taxon>Alphaproteobacteria</taxon>
        <taxon>Hyphomicrobiales</taxon>
        <taxon>Rhizobiaceae</taxon>
        <taxon>Rhizobium/Agrobacterium group</taxon>
        <taxon>Rhizobium</taxon>
    </lineage>
</organism>
<keyword evidence="3" id="KW-1185">Reference proteome</keyword>
<name>A0A7W6ZX93_9HYPH</name>
<dbReference type="EMBL" id="JACIIG010000010">
    <property type="protein sequence ID" value="MBB4569890.1"/>
    <property type="molecule type" value="Genomic_DNA"/>
</dbReference>
<comment type="caution">
    <text evidence="2">The sequence shown here is derived from an EMBL/GenBank/DDBJ whole genome shotgun (WGS) entry which is preliminary data.</text>
</comment>
<accession>A0A7W6ZX93</accession>
<dbReference type="InterPro" id="IPR002716">
    <property type="entry name" value="PIN_dom"/>
</dbReference>
<dbReference type="Pfam" id="PF13470">
    <property type="entry name" value="PIN_3"/>
    <property type="match status" value="1"/>
</dbReference>
<gene>
    <name evidence="2" type="ORF">GGE60_004018</name>
</gene>
<dbReference type="PANTHER" id="PTHR34610:SF3">
    <property type="entry name" value="SSL7007 PROTEIN"/>
    <property type="match status" value="1"/>
</dbReference>
<dbReference type="InterPro" id="IPR002850">
    <property type="entry name" value="PIN_toxin-like"/>
</dbReference>